<reference evidence="3" key="1">
    <citation type="submission" date="2021-03" db="EMBL/GenBank/DDBJ databases">
        <authorList>
            <person name="Peeters C."/>
        </authorList>
    </citation>
    <scope>NUCLEOTIDE SEQUENCE</scope>
    <source>
        <strain evidence="3">LMG 31506</strain>
    </source>
</reference>
<accession>A0A916N6G4</accession>
<evidence type="ECO:0000256" key="1">
    <source>
        <dbReference type="ARBA" id="ARBA00006817"/>
    </source>
</evidence>
<dbReference type="Proteomes" id="UP000672934">
    <property type="component" value="Unassembled WGS sequence"/>
</dbReference>
<dbReference type="InterPro" id="IPR013538">
    <property type="entry name" value="ASHA1/2-like_C"/>
</dbReference>
<proteinExistence type="inferred from homology"/>
<dbReference type="Gene3D" id="3.30.530.20">
    <property type="match status" value="1"/>
</dbReference>
<protein>
    <recommendedName>
        <fullName evidence="2">Activator of Hsp90 ATPase homologue 1/2-like C-terminal domain-containing protein</fullName>
    </recommendedName>
</protein>
<evidence type="ECO:0000313" key="3">
    <source>
        <dbReference type="EMBL" id="CAG2153105.1"/>
    </source>
</evidence>
<dbReference type="SUPFAM" id="SSF55961">
    <property type="entry name" value="Bet v1-like"/>
    <property type="match status" value="1"/>
</dbReference>
<comment type="caution">
    <text evidence="3">The sequence shown here is derived from an EMBL/GenBank/DDBJ whole genome shotgun (WGS) entry which is preliminary data.</text>
</comment>
<organism evidence="3 4">
    <name type="scientific">Cupriavidus yeoncheonensis</name>
    <dbReference type="NCBI Taxonomy" id="1462994"/>
    <lineage>
        <taxon>Bacteria</taxon>
        <taxon>Pseudomonadati</taxon>
        <taxon>Pseudomonadota</taxon>
        <taxon>Betaproteobacteria</taxon>
        <taxon>Burkholderiales</taxon>
        <taxon>Burkholderiaceae</taxon>
        <taxon>Cupriavidus</taxon>
    </lineage>
</organism>
<dbReference type="InterPro" id="IPR023393">
    <property type="entry name" value="START-like_dom_sf"/>
</dbReference>
<dbReference type="EMBL" id="CAJPUY010000019">
    <property type="protein sequence ID" value="CAG2153105.1"/>
    <property type="molecule type" value="Genomic_DNA"/>
</dbReference>
<comment type="similarity">
    <text evidence="1">Belongs to the AHA1 family.</text>
</comment>
<dbReference type="RefSeq" id="WP_211949632.1">
    <property type="nucleotide sequence ID" value="NZ_CAJPUY010000019.1"/>
</dbReference>
<dbReference type="Pfam" id="PF08327">
    <property type="entry name" value="AHSA1"/>
    <property type="match status" value="1"/>
</dbReference>
<evidence type="ECO:0000313" key="4">
    <source>
        <dbReference type="Proteomes" id="UP000672934"/>
    </source>
</evidence>
<dbReference type="CDD" id="cd08897">
    <property type="entry name" value="SRPBCC_CalC_Aha1-like_4"/>
    <property type="match status" value="1"/>
</dbReference>
<keyword evidence="4" id="KW-1185">Reference proteome</keyword>
<feature type="domain" description="Activator of Hsp90 ATPase homologue 1/2-like C-terminal" evidence="2">
    <location>
        <begin position="11"/>
        <end position="132"/>
    </location>
</feature>
<sequence length="134" mass="15215">MKIHVETTVAAPMEKVWRAYTTPEDIRQWNAASDDWHTTAATVDLRVGGAFSSRMEAKDGSMGFDFAGTYTKIEEHRLIEYAFGDRTAQVEFSDTPQGVIVRVSFDAESEFPIEQQQSGWQSILDNFRKHVEAH</sequence>
<name>A0A916N6G4_9BURK</name>
<evidence type="ECO:0000259" key="2">
    <source>
        <dbReference type="Pfam" id="PF08327"/>
    </source>
</evidence>
<dbReference type="AlphaFoldDB" id="A0A916N6G4"/>
<gene>
    <name evidence="3" type="ORF">LMG31506_04745</name>
</gene>